<organism evidence="1 2">
    <name type="scientific">Ignisphaera aggregans</name>
    <dbReference type="NCBI Taxonomy" id="334771"/>
    <lineage>
        <taxon>Archaea</taxon>
        <taxon>Thermoproteota</taxon>
        <taxon>Thermoprotei</taxon>
        <taxon>Desulfurococcales</taxon>
        <taxon>Desulfurococcaceae</taxon>
        <taxon>Ignisphaera</taxon>
    </lineage>
</organism>
<dbReference type="AlphaFoldDB" id="A0A832YYE0"/>
<comment type="caution">
    <text evidence="1">The sequence shown here is derived from an EMBL/GenBank/DDBJ whole genome shotgun (WGS) entry which is preliminary data.</text>
</comment>
<proteinExistence type="predicted"/>
<protein>
    <submittedName>
        <fullName evidence="1">Uncharacterized protein</fullName>
    </submittedName>
</protein>
<sequence length="103" mass="11312">MALKPDTIEERVLSGIKSIEEELGVADVIALVDGRPSCPQCLRIEVSDVDSFLRILYVLAKQGIATGAIPIIVLKRKTTSSVSFYIVSPADQLIVSLEHEIRY</sequence>
<reference evidence="1" key="1">
    <citation type="journal article" date="2020" name="ISME J.">
        <title>Gammaproteobacteria mediating utilization of methyl-, sulfur- and petroleum organic compounds in deep ocean hydrothermal plumes.</title>
        <authorList>
            <person name="Zhou Z."/>
            <person name="Liu Y."/>
            <person name="Pan J."/>
            <person name="Cron B.R."/>
            <person name="Toner B.M."/>
            <person name="Anantharaman K."/>
            <person name="Breier J.A."/>
            <person name="Dick G.J."/>
            <person name="Li M."/>
        </authorList>
    </citation>
    <scope>NUCLEOTIDE SEQUENCE</scope>
    <source>
        <strain evidence="1">SZUA-1435</strain>
    </source>
</reference>
<gene>
    <name evidence="1" type="ORF">EYH02_03430</name>
</gene>
<dbReference type="EMBL" id="DQTV01000064">
    <property type="protein sequence ID" value="HIP57104.1"/>
    <property type="molecule type" value="Genomic_DNA"/>
</dbReference>
<evidence type="ECO:0000313" key="2">
    <source>
        <dbReference type="Proteomes" id="UP000605805"/>
    </source>
</evidence>
<evidence type="ECO:0000313" key="1">
    <source>
        <dbReference type="EMBL" id="HIP57104.1"/>
    </source>
</evidence>
<name>A0A832YYE0_9CREN</name>
<accession>A0A832YYE0</accession>
<dbReference type="Proteomes" id="UP000605805">
    <property type="component" value="Unassembled WGS sequence"/>
</dbReference>